<sequence>MASSDKTNSIRIWSVSSKKPLLEFKGHTNEIPGLAWSPDGRNIASASLDTTIRIWDAQSGRPTAQLEGHTRGATSVSYSSDGLLLASQGLDGTVRIWRCDTWEQIATIPVKRSHFWPPGVEFHPSKPILATSSSEGTVEIWEFDVKALLRQSTTPHAAHYSNAKAVLVGNTSMGKSGLGLVLAGRKFRATESTHGRHVWSLKNETATLAEGITCIRETLLWDFAGQAGYRLLHQLHFHDIAVALVLFDSRSETEPFSGVPYWAQALNEATHGIPLKKFLVASRSDRGGPKVSKERINEVLTRYGFDGYFETSAKRGTGVADLRSAILRAIEWDKLPRVSTNELFLATRNFLIDRKKKGLAIATEAELLADFRQKRSKNDVTTEVFATCLGGLESTGLVRRLAFGQQVLLQPELLDAYCGWMAFAARDQPDGLGFIREHDALGGNFPMDEDRPLAGKTEEKVVLLATTHEVVSRNIAYRQETEQGTMLVFPSELNTELSDYPGGYSLAVAFQFRGPISAIYATLAVTFINSRAFKKKSLFKNAALFEGTRKQVCGFAVEYPDKTDDALGRLTVFFERDTVKDVRLLFLRFVNQQLERLALAGTVRRERIYHCDACSYTVPPNIVKLRIERKETTVICAGCVAHMPIDDLAEKSELGDKQLDELNAQVEAERARQTRLTILDERRREKEFHVFLCHNWKDKPVVNQLADKLLEQGILAWVDEKGILAGDRFPKKLESAIDQAGALAVIIGPQGMGRWQEMEYHAALQRSIEDRDEEGRSRLRLIPVLLPGVGPKPELPPFLRGLHMIDLRKEGPENREQVRKLVEAITTKQDLF</sequence>
<dbReference type="SUPFAM" id="SSF50978">
    <property type="entry name" value="WD40 repeat-like"/>
    <property type="match status" value="1"/>
</dbReference>
<dbReference type="PROSITE" id="PS50082">
    <property type="entry name" value="WD_REPEATS_2"/>
    <property type="match status" value="3"/>
</dbReference>
<dbReference type="SMART" id="SM00320">
    <property type="entry name" value="WD40"/>
    <property type="match status" value="3"/>
</dbReference>
<dbReference type="PROSITE" id="PS50294">
    <property type="entry name" value="WD_REPEATS_REGION"/>
    <property type="match status" value="2"/>
</dbReference>
<dbReference type="Proteomes" id="UP000662747">
    <property type="component" value="Chromosome"/>
</dbReference>
<dbReference type="SUPFAM" id="SSF52540">
    <property type="entry name" value="P-loop containing nucleoside triphosphate hydrolases"/>
    <property type="match status" value="1"/>
</dbReference>
<dbReference type="Pfam" id="PF00071">
    <property type="entry name" value="Ras"/>
    <property type="match status" value="1"/>
</dbReference>
<dbReference type="InterPro" id="IPR001806">
    <property type="entry name" value="Small_GTPase"/>
</dbReference>
<dbReference type="PRINTS" id="PR00449">
    <property type="entry name" value="RASTRNSFRMNG"/>
</dbReference>
<dbReference type="Gene3D" id="3.40.50.10140">
    <property type="entry name" value="Toll/interleukin-1 receptor homology (TIR) domain"/>
    <property type="match status" value="1"/>
</dbReference>
<feature type="domain" description="TIR" evidence="4">
    <location>
        <begin position="686"/>
        <end position="829"/>
    </location>
</feature>
<dbReference type="PROSITE" id="PS00678">
    <property type="entry name" value="WD_REPEATS_1"/>
    <property type="match status" value="1"/>
</dbReference>
<dbReference type="Pfam" id="PF13676">
    <property type="entry name" value="TIR_2"/>
    <property type="match status" value="1"/>
</dbReference>
<evidence type="ECO:0000259" key="4">
    <source>
        <dbReference type="PROSITE" id="PS50104"/>
    </source>
</evidence>
<dbReference type="InterPro" id="IPR036322">
    <property type="entry name" value="WD40_repeat_dom_sf"/>
</dbReference>
<evidence type="ECO:0000256" key="1">
    <source>
        <dbReference type="ARBA" id="ARBA00022574"/>
    </source>
</evidence>
<keyword evidence="6" id="KW-1185">Reference proteome</keyword>
<dbReference type="InterPro" id="IPR019775">
    <property type="entry name" value="WD40_repeat_CS"/>
</dbReference>
<dbReference type="PROSITE" id="PS50104">
    <property type="entry name" value="TIR"/>
    <property type="match status" value="1"/>
</dbReference>
<dbReference type="InterPro" id="IPR035897">
    <property type="entry name" value="Toll_tir_struct_dom_sf"/>
</dbReference>
<reference evidence="5 6" key="1">
    <citation type="submission" date="2021-02" db="EMBL/GenBank/DDBJ databases">
        <title>De Novo genome assembly of isolated myxobacteria.</title>
        <authorList>
            <person name="Stevens D.C."/>
        </authorList>
    </citation>
    <scope>NUCLEOTIDE SEQUENCE [LARGE SCALE GENOMIC DNA]</scope>
    <source>
        <strain evidence="6">SCPEA02</strain>
    </source>
</reference>
<dbReference type="InterPro" id="IPR000157">
    <property type="entry name" value="TIR_dom"/>
</dbReference>
<dbReference type="Gene3D" id="3.40.50.300">
    <property type="entry name" value="P-loop containing nucleotide triphosphate hydrolases"/>
    <property type="match status" value="1"/>
</dbReference>
<dbReference type="Gene3D" id="2.130.10.10">
    <property type="entry name" value="YVTN repeat-like/Quinoprotein amine dehydrogenase"/>
    <property type="match status" value="1"/>
</dbReference>
<gene>
    <name evidence="5" type="ORF">JY651_46815</name>
</gene>
<feature type="repeat" description="WD" evidence="3">
    <location>
        <begin position="24"/>
        <end position="65"/>
    </location>
</feature>
<dbReference type="InterPro" id="IPR001680">
    <property type="entry name" value="WD40_rpt"/>
</dbReference>
<keyword evidence="2" id="KW-0677">Repeat</keyword>
<evidence type="ECO:0000256" key="2">
    <source>
        <dbReference type="ARBA" id="ARBA00022737"/>
    </source>
</evidence>
<protein>
    <submittedName>
        <fullName evidence="5">TIR domain-containing protein</fullName>
    </submittedName>
</protein>
<accession>A0ABX7NYS9</accession>
<evidence type="ECO:0000313" key="5">
    <source>
        <dbReference type="EMBL" id="QSQ22546.1"/>
    </source>
</evidence>
<dbReference type="SUPFAM" id="SSF52200">
    <property type="entry name" value="Toll/Interleukin receptor TIR domain"/>
    <property type="match status" value="1"/>
</dbReference>
<dbReference type="EMBL" id="CP071090">
    <property type="protein sequence ID" value="QSQ22546.1"/>
    <property type="molecule type" value="Genomic_DNA"/>
</dbReference>
<dbReference type="InterPro" id="IPR027417">
    <property type="entry name" value="P-loop_NTPase"/>
</dbReference>
<feature type="repeat" description="WD" evidence="3">
    <location>
        <begin position="120"/>
        <end position="151"/>
    </location>
</feature>
<dbReference type="SMART" id="SM00175">
    <property type="entry name" value="RAB"/>
    <property type="match status" value="1"/>
</dbReference>
<keyword evidence="1 3" id="KW-0853">WD repeat</keyword>
<evidence type="ECO:0000313" key="6">
    <source>
        <dbReference type="Proteomes" id="UP000662747"/>
    </source>
</evidence>
<name>A0ABX7NYS9_9BACT</name>
<organism evidence="5 6">
    <name type="scientific">Pyxidicoccus parkwayensis</name>
    <dbReference type="NCBI Taxonomy" id="2813578"/>
    <lineage>
        <taxon>Bacteria</taxon>
        <taxon>Pseudomonadati</taxon>
        <taxon>Myxococcota</taxon>
        <taxon>Myxococcia</taxon>
        <taxon>Myxococcales</taxon>
        <taxon>Cystobacterineae</taxon>
        <taxon>Myxococcaceae</taxon>
        <taxon>Pyxidicoccus</taxon>
    </lineage>
</organism>
<dbReference type="InterPro" id="IPR015943">
    <property type="entry name" value="WD40/YVTN_repeat-like_dom_sf"/>
</dbReference>
<dbReference type="PANTHER" id="PTHR19879">
    <property type="entry name" value="TRANSCRIPTION INITIATION FACTOR TFIID"/>
    <property type="match status" value="1"/>
</dbReference>
<proteinExistence type="predicted"/>
<dbReference type="PANTHER" id="PTHR19879:SF9">
    <property type="entry name" value="TRANSCRIPTION INITIATION FACTOR TFIID SUBUNIT 5"/>
    <property type="match status" value="1"/>
</dbReference>
<evidence type="ECO:0000256" key="3">
    <source>
        <dbReference type="PROSITE-ProRule" id="PRU00221"/>
    </source>
</evidence>
<feature type="repeat" description="WD" evidence="3">
    <location>
        <begin position="66"/>
        <end position="107"/>
    </location>
</feature>
<dbReference type="Pfam" id="PF00400">
    <property type="entry name" value="WD40"/>
    <property type="match status" value="2"/>
</dbReference>